<evidence type="ECO:0000313" key="1">
    <source>
        <dbReference type="EMBL" id="SMC31906.1"/>
    </source>
</evidence>
<protein>
    <submittedName>
        <fullName evidence="1">Lipocalin-like domain-containing protein</fullName>
    </submittedName>
</protein>
<evidence type="ECO:0000313" key="2">
    <source>
        <dbReference type="Proteomes" id="UP000192393"/>
    </source>
</evidence>
<proteinExistence type="predicted"/>
<sequence length="177" mass="19751">MTMKSTINKLKNSSKVNSFKILILSSFSAFTLLASCAGSKAVVDNEVQMRGDWTISDVSVSGINESYVNITVLDEAKTECYERSSWHLVQNNASGNYTLNGGNGCPSSTSKIKWFVTDENGQMFFNFKRIYEGERPKNVVDGYKMRIISNTGSSMVLTQDLMFEGKPISVNYTFQKN</sequence>
<organism evidence="1 2">
    <name type="scientific">Moheibacter sediminis</name>
    <dbReference type="NCBI Taxonomy" id="1434700"/>
    <lineage>
        <taxon>Bacteria</taxon>
        <taxon>Pseudomonadati</taxon>
        <taxon>Bacteroidota</taxon>
        <taxon>Flavobacteriia</taxon>
        <taxon>Flavobacteriales</taxon>
        <taxon>Weeksellaceae</taxon>
        <taxon>Moheibacter</taxon>
    </lineage>
</organism>
<keyword evidence="2" id="KW-1185">Reference proteome</keyword>
<dbReference type="AlphaFoldDB" id="A0A1W1Y6W0"/>
<dbReference type="Proteomes" id="UP000192393">
    <property type="component" value="Unassembled WGS sequence"/>
</dbReference>
<name>A0A1W1Y6W0_9FLAO</name>
<dbReference type="EMBL" id="FWXS01000001">
    <property type="protein sequence ID" value="SMC31906.1"/>
    <property type="molecule type" value="Genomic_DNA"/>
</dbReference>
<reference evidence="1 2" key="1">
    <citation type="submission" date="2017-04" db="EMBL/GenBank/DDBJ databases">
        <authorList>
            <person name="Afonso C.L."/>
            <person name="Miller P.J."/>
            <person name="Scott M.A."/>
            <person name="Spackman E."/>
            <person name="Goraichik I."/>
            <person name="Dimitrov K.M."/>
            <person name="Suarez D.L."/>
            <person name="Swayne D.E."/>
        </authorList>
    </citation>
    <scope>NUCLEOTIDE SEQUENCE [LARGE SCALE GENOMIC DNA]</scope>
    <source>
        <strain evidence="1 2">CGMCC 1.12708</strain>
    </source>
</reference>
<gene>
    <name evidence="1" type="ORF">SAMN06296427_10131</name>
</gene>
<accession>A0A1W1Y6W0</accession>
<dbReference type="STRING" id="1434700.SAMN06296427_10131"/>